<reference evidence="8 9" key="1">
    <citation type="submission" date="2019-07" db="EMBL/GenBank/DDBJ databases">
        <title>Tepidimonas charontis SPSP-6 draft genome.</title>
        <authorList>
            <person name="Da Costa M.S."/>
            <person name="Froufe H.J.C."/>
            <person name="Egas C."/>
            <person name="Albuquerque L."/>
        </authorList>
    </citation>
    <scope>NUCLEOTIDE SEQUENCE [LARGE SCALE GENOMIC DNA]</scope>
    <source>
        <strain evidence="8 9">SPSP-6</strain>
    </source>
</reference>
<dbReference type="InterPro" id="IPR010998">
    <property type="entry name" value="Integrase_recombinase_N"/>
</dbReference>
<dbReference type="InterPro" id="IPR013762">
    <property type="entry name" value="Integrase-like_cat_sf"/>
</dbReference>
<dbReference type="Pfam" id="PF22022">
    <property type="entry name" value="Phage_int_M"/>
    <property type="match status" value="1"/>
</dbReference>
<dbReference type="Proteomes" id="UP000318294">
    <property type="component" value="Unassembled WGS sequence"/>
</dbReference>
<proteinExistence type="inferred from homology"/>
<dbReference type="GO" id="GO:0006310">
    <property type="term" value="P:DNA recombination"/>
    <property type="evidence" value="ECO:0007669"/>
    <property type="project" value="UniProtKB-KW"/>
</dbReference>
<gene>
    <name evidence="8" type="primary">intA_2</name>
    <name evidence="8" type="ORF">Tchar_00948</name>
</gene>
<dbReference type="OrthoDB" id="9775880at2"/>
<evidence type="ECO:0000313" key="8">
    <source>
        <dbReference type="EMBL" id="TSE35159.1"/>
    </source>
</evidence>
<dbReference type="AlphaFoldDB" id="A0A554XHA2"/>
<evidence type="ECO:0000256" key="5">
    <source>
        <dbReference type="PROSITE-ProRule" id="PRU01248"/>
    </source>
</evidence>
<dbReference type="Pfam" id="PF13356">
    <property type="entry name" value="Arm-DNA-bind_3"/>
    <property type="match status" value="1"/>
</dbReference>
<evidence type="ECO:0000259" key="6">
    <source>
        <dbReference type="PROSITE" id="PS51898"/>
    </source>
</evidence>
<dbReference type="RefSeq" id="WP_144327936.1">
    <property type="nucleotide sequence ID" value="NZ_VJON01000010.1"/>
</dbReference>
<dbReference type="Gene3D" id="1.10.150.130">
    <property type="match status" value="1"/>
</dbReference>
<dbReference type="InterPro" id="IPR053876">
    <property type="entry name" value="Phage_int_M"/>
</dbReference>
<dbReference type="InterPro" id="IPR011010">
    <property type="entry name" value="DNA_brk_join_enz"/>
</dbReference>
<dbReference type="PROSITE" id="PS51898">
    <property type="entry name" value="TYR_RECOMBINASE"/>
    <property type="match status" value="1"/>
</dbReference>
<keyword evidence="3 5" id="KW-0238">DNA-binding</keyword>
<organism evidence="8 9">
    <name type="scientific">Tepidimonas charontis</name>
    <dbReference type="NCBI Taxonomy" id="2267262"/>
    <lineage>
        <taxon>Bacteria</taxon>
        <taxon>Pseudomonadati</taxon>
        <taxon>Pseudomonadota</taxon>
        <taxon>Betaproteobacteria</taxon>
        <taxon>Burkholderiales</taxon>
        <taxon>Tepidimonas</taxon>
    </lineage>
</organism>
<sequence>MALSDTKIRTARPLDKPYKLTDERGLALLVNPNGSKLWRFRYRFGGKEKMLGLGAYPDVSLRDARERRDEARKLLAQGIDPSQARREDKEAAHNTFEAIAREWWERNRSKWTPDYGLLIWRRIETDVLPVIGQRPVADITPPEVLALLRRIESRGAVETAHRVKQYIGQVARYAVATGRATMDPTAALAGALMTPPVRHFPAPTDPKTVGEILRMLDAAKGTFPVVTAVRLMPYVFVRPGELRTMRWSDVDFERAEWRYTASKTGVEHLVPLSRQALALLRDLHAVTGRGEWAFPNERSRDRPMSDMAVNALLRRLGIDTKTELTGHGWRAVARTLLAERLGFAPEVIEHQLAHSVPDPLGRAYNRTKYLDERRCMMQAWADYLDGLREGR</sequence>
<feature type="domain" description="Tyr recombinase" evidence="6">
    <location>
        <begin position="199"/>
        <end position="377"/>
    </location>
</feature>
<evidence type="ECO:0000313" key="9">
    <source>
        <dbReference type="Proteomes" id="UP000318294"/>
    </source>
</evidence>
<dbReference type="PANTHER" id="PTHR30629">
    <property type="entry name" value="PROPHAGE INTEGRASE"/>
    <property type="match status" value="1"/>
</dbReference>
<evidence type="ECO:0000256" key="4">
    <source>
        <dbReference type="ARBA" id="ARBA00023172"/>
    </source>
</evidence>
<protein>
    <submittedName>
        <fullName evidence="8">Prophage integrase IntA</fullName>
    </submittedName>
</protein>
<feature type="domain" description="Core-binding (CB)" evidence="7">
    <location>
        <begin position="94"/>
        <end position="175"/>
    </location>
</feature>
<dbReference type="InterPro" id="IPR044068">
    <property type="entry name" value="CB"/>
</dbReference>
<dbReference type="PROSITE" id="PS51900">
    <property type="entry name" value="CB"/>
    <property type="match status" value="1"/>
</dbReference>
<keyword evidence="9" id="KW-1185">Reference proteome</keyword>
<dbReference type="InterPro" id="IPR002104">
    <property type="entry name" value="Integrase_catalytic"/>
</dbReference>
<accession>A0A554XHA2</accession>
<comment type="similarity">
    <text evidence="1">Belongs to the 'phage' integrase family.</text>
</comment>
<evidence type="ECO:0000256" key="2">
    <source>
        <dbReference type="ARBA" id="ARBA00022908"/>
    </source>
</evidence>
<dbReference type="InterPro" id="IPR025166">
    <property type="entry name" value="Integrase_DNA_bind_dom"/>
</dbReference>
<dbReference type="InterPro" id="IPR050808">
    <property type="entry name" value="Phage_Integrase"/>
</dbReference>
<dbReference type="Gene3D" id="3.30.160.390">
    <property type="entry name" value="Integrase, DNA-binding domain"/>
    <property type="match status" value="1"/>
</dbReference>
<keyword evidence="2" id="KW-0229">DNA integration</keyword>
<evidence type="ECO:0000256" key="1">
    <source>
        <dbReference type="ARBA" id="ARBA00008857"/>
    </source>
</evidence>
<keyword evidence="4" id="KW-0233">DNA recombination</keyword>
<dbReference type="Pfam" id="PF00589">
    <property type="entry name" value="Phage_integrase"/>
    <property type="match status" value="1"/>
</dbReference>
<dbReference type="PANTHER" id="PTHR30629:SF2">
    <property type="entry name" value="PROPHAGE INTEGRASE INTS-RELATED"/>
    <property type="match status" value="1"/>
</dbReference>
<dbReference type="GO" id="GO:0003677">
    <property type="term" value="F:DNA binding"/>
    <property type="evidence" value="ECO:0007669"/>
    <property type="project" value="UniProtKB-UniRule"/>
</dbReference>
<dbReference type="EMBL" id="VJON01000010">
    <property type="protein sequence ID" value="TSE35159.1"/>
    <property type="molecule type" value="Genomic_DNA"/>
</dbReference>
<dbReference type="GO" id="GO:0015074">
    <property type="term" value="P:DNA integration"/>
    <property type="evidence" value="ECO:0007669"/>
    <property type="project" value="UniProtKB-KW"/>
</dbReference>
<dbReference type="Gene3D" id="1.10.443.10">
    <property type="entry name" value="Intergrase catalytic core"/>
    <property type="match status" value="1"/>
</dbReference>
<evidence type="ECO:0000259" key="7">
    <source>
        <dbReference type="PROSITE" id="PS51900"/>
    </source>
</evidence>
<dbReference type="CDD" id="cd00801">
    <property type="entry name" value="INT_P4_C"/>
    <property type="match status" value="1"/>
</dbReference>
<name>A0A554XHA2_9BURK</name>
<comment type="caution">
    <text evidence="8">The sequence shown here is derived from an EMBL/GenBank/DDBJ whole genome shotgun (WGS) entry which is preliminary data.</text>
</comment>
<dbReference type="SUPFAM" id="SSF56349">
    <property type="entry name" value="DNA breaking-rejoining enzymes"/>
    <property type="match status" value="1"/>
</dbReference>
<dbReference type="InterPro" id="IPR038488">
    <property type="entry name" value="Integrase_DNA-bd_sf"/>
</dbReference>
<evidence type="ECO:0000256" key="3">
    <source>
        <dbReference type="ARBA" id="ARBA00023125"/>
    </source>
</evidence>